<proteinExistence type="predicted"/>
<protein>
    <recommendedName>
        <fullName evidence="2">DUF6816 domain-containing protein</fullName>
    </recommendedName>
</protein>
<name>A0A7R9V6A7_9CHLO</name>
<organism evidence="3">
    <name type="scientific">Chlamydomonas euryale</name>
    <dbReference type="NCBI Taxonomy" id="1486919"/>
    <lineage>
        <taxon>Eukaryota</taxon>
        <taxon>Viridiplantae</taxon>
        <taxon>Chlorophyta</taxon>
        <taxon>core chlorophytes</taxon>
        <taxon>Chlorophyceae</taxon>
        <taxon>CS clade</taxon>
        <taxon>Chlamydomonadales</taxon>
        <taxon>Chlamydomonadaceae</taxon>
        <taxon>Chlamydomonas</taxon>
    </lineage>
</organism>
<feature type="compositionally biased region" description="Polar residues" evidence="1">
    <location>
        <begin position="1"/>
        <end position="20"/>
    </location>
</feature>
<evidence type="ECO:0000259" key="2">
    <source>
        <dbReference type="Pfam" id="PF20670"/>
    </source>
</evidence>
<feature type="region of interest" description="Disordered" evidence="1">
    <location>
        <begin position="1"/>
        <end position="31"/>
    </location>
</feature>
<feature type="domain" description="DUF6816" evidence="2">
    <location>
        <begin position="159"/>
        <end position="381"/>
    </location>
</feature>
<gene>
    <name evidence="3" type="ORF">CEUR00632_LOCUS6342</name>
</gene>
<evidence type="ECO:0000313" key="3">
    <source>
        <dbReference type="EMBL" id="CAD8286304.1"/>
    </source>
</evidence>
<evidence type="ECO:0000256" key="1">
    <source>
        <dbReference type="SAM" id="MobiDB-lite"/>
    </source>
</evidence>
<dbReference type="AlphaFoldDB" id="A0A7R9V6A7"/>
<dbReference type="EMBL" id="HBEC01013777">
    <property type="protein sequence ID" value="CAD8286304.1"/>
    <property type="molecule type" value="Transcribed_RNA"/>
</dbReference>
<sequence>MAALGSGSTSAVSRRTVQSTRRWEHGGHTSRIKRCTSASSWNSISSRNKSSSLKGSCCRIMSSTAMASTIRNAVSAEVHQCAASAASDNCSHVSRRNAMLGSLGTAIITASHGAAAAELPLDSVLETSSSKLMSRAVTMGDVTSPGPSLFSKPSLIECPRWLFGVWDVTSTFETFRTPLGTKYVDEALLLAAQAPADQGGIGSTATFEQRWYSTLPDTFQNQLRVFTGSMPSDAVIQDRAFNLRASTNAYLGFPAVESVEYDTREPGRATVAFAGILPDMGPAPTRRAELYVNNTQSETLVDASGHPTFVASELLRQVLLGVRQADVRDYEVINVYTLQGDGRVTGAQRTCIYLEPRDQLYFNARGRAVAVYDYSLRLERRPPPEDSPAGAVACAPTPKGFVQCL</sequence>
<reference evidence="3" key="1">
    <citation type="submission" date="2021-01" db="EMBL/GenBank/DDBJ databases">
        <authorList>
            <person name="Corre E."/>
            <person name="Pelletier E."/>
            <person name="Niang G."/>
            <person name="Scheremetjew M."/>
            <person name="Finn R."/>
            <person name="Kale V."/>
            <person name="Holt S."/>
            <person name="Cochrane G."/>
            <person name="Meng A."/>
            <person name="Brown T."/>
            <person name="Cohen L."/>
        </authorList>
    </citation>
    <scope>NUCLEOTIDE SEQUENCE</scope>
    <source>
        <strain evidence="3">CCMP219</strain>
    </source>
</reference>
<accession>A0A7R9V6A7</accession>
<dbReference type="Pfam" id="PF20670">
    <property type="entry name" value="DUF6816"/>
    <property type="match status" value="1"/>
</dbReference>
<dbReference type="InterPro" id="IPR049213">
    <property type="entry name" value="DUF6816"/>
</dbReference>